<proteinExistence type="predicted"/>
<accession>A0A8J4M140</accession>
<feature type="region of interest" description="Disordered" evidence="1">
    <location>
        <begin position="146"/>
        <end position="167"/>
    </location>
</feature>
<dbReference type="EMBL" id="BNCQ01000166">
    <property type="protein sequence ID" value="GIM17513.1"/>
    <property type="molecule type" value="Genomic_DNA"/>
</dbReference>
<protein>
    <submittedName>
        <fullName evidence="3">Uncharacterized protein</fullName>
    </submittedName>
</protein>
<evidence type="ECO:0000256" key="1">
    <source>
        <dbReference type="SAM" id="MobiDB-lite"/>
    </source>
</evidence>
<name>A0A8J4M140_9CHLO</name>
<evidence type="ECO:0000313" key="4">
    <source>
        <dbReference type="Proteomes" id="UP000722791"/>
    </source>
</evidence>
<comment type="caution">
    <text evidence="3">The sequence shown here is derived from an EMBL/GenBank/DDBJ whole genome shotgun (WGS) entry which is preliminary data.</text>
</comment>
<gene>
    <name evidence="2" type="ORF">Vretimale_14186</name>
    <name evidence="3" type="ORF">Vretimale_20058</name>
</gene>
<dbReference type="AlphaFoldDB" id="A0A8J4M140"/>
<reference evidence="3" key="1">
    <citation type="journal article" date="2021" name="Proc. Natl. Acad. Sci. U.S.A.">
        <title>Three genomes in the algal genus Volvox reveal the fate of a haploid sex-determining region after a transition to homothallism.</title>
        <authorList>
            <person name="Yamamoto K."/>
            <person name="Hamaji T."/>
            <person name="Kawai-Toyooka H."/>
            <person name="Matsuzaki R."/>
            <person name="Takahashi F."/>
            <person name="Nishimura Y."/>
            <person name="Kawachi M."/>
            <person name="Noguchi H."/>
            <person name="Minakuchi Y."/>
            <person name="Umen J.G."/>
            <person name="Toyoda A."/>
            <person name="Nozaki H."/>
        </authorList>
    </citation>
    <scope>NUCLEOTIDE SEQUENCE</scope>
    <source>
        <strain evidence="3">NIES-3785</strain>
    </source>
</reference>
<dbReference type="EMBL" id="BNCQ01000035">
    <property type="protein sequence ID" value="GIM10517.1"/>
    <property type="molecule type" value="Genomic_DNA"/>
</dbReference>
<dbReference type="Proteomes" id="UP000722791">
    <property type="component" value="Unassembled WGS sequence"/>
</dbReference>
<feature type="compositionally biased region" description="Basic and acidic residues" evidence="1">
    <location>
        <begin position="155"/>
        <end position="167"/>
    </location>
</feature>
<sequence length="167" mass="18547">MSGASTASYGQLLYLSSSPSSQCVDFRTVVGGGHAVMCICTNGSYRNSGICEGQQLMFCPPAAPRTPSHTYIHTYTHTHMHTYTHAHMHTYTHAHIHTYTHTHIHTYRRTCSSPEVSTSAKAIRSACTTTESTTNGGCRICDRDPTDQGRQCVRRGPEQRREVVDRE</sequence>
<evidence type="ECO:0000313" key="2">
    <source>
        <dbReference type="EMBL" id="GIM10517.1"/>
    </source>
</evidence>
<evidence type="ECO:0000313" key="3">
    <source>
        <dbReference type="EMBL" id="GIM17513.1"/>
    </source>
</evidence>
<organism evidence="3 4">
    <name type="scientific">Volvox reticuliferus</name>
    <dbReference type="NCBI Taxonomy" id="1737510"/>
    <lineage>
        <taxon>Eukaryota</taxon>
        <taxon>Viridiplantae</taxon>
        <taxon>Chlorophyta</taxon>
        <taxon>core chlorophytes</taxon>
        <taxon>Chlorophyceae</taxon>
        <taxon>CS clade</taxon>
        <taxon>Chlamydomonadales</taxon>
        <taxon>Volvocaceae</taxon>
        <taxon>Volvox</taxon>
    </lineage>
</organism>